<dbReference type="InterPro" id="IPR017853">
    <property type="entry name" value="GH"/>
</dbReference>
<evidence type="ECO:0000256" key="3">
    <source>
        <dbReference type="RuleBase" id="RU361153"/>
    </source>
</evidence>
<dbReference type="Gene3D" id="3.20.20.80">
    <property type="entry name" value="Glycosidases"/>
    <property type="match status" value="1"/>
</dbReference>
<keyword evidence="2 3" id="KW-0326">Glycosidase</keyword>
<evidence type="ECO:0000313" key="6">
    <source>
        <dbReference type="Proteomes" id="UP000075420"/>
    </source>
</evidence>
<dbReference type="GO" id="GO:0000272">
    <property type="term" value="P:polysaccharide catabolic process"/>
    <property type="evidence" value="ECO:0007669"/>
    <property type="project" value="InterPro"/>
</dbReference>
<feature type="non-terminal residue" evidence="5">
    <location>
        <position position="1"/>
    </location>
</feature>
<proteinExistence type="inferred from homology"/>
<dbReference type="EMBL" id="JELY01002219">
    <property type="protein sequence ID" value="KYF53244.1"/>
    <property type="molecule type" value="Genomic_DNA"/>
</dbReference>
<dbReference type="GO" id="GO:0004553">
    <property type="term" value="F:hydrolase activity, hydrolyzing O-glycosyl compounds"/>
    <property type="evidence" value="ECO:0007669"/>
    <property type="project" value="InterPro"/>
</dbReference>
<dbReference type="AlphaFoldDB" id="A0A150PC41"/>
<feature type="domain" description="Glycoside hydrolase family 5" evidence="4">
    <location>
        <begin position="42"/>
        <end position="252"/>
    </location>
</feature>
<evidence type="ECO:0000256" key="2">
    <source>
        <dbReference type="ARBA" id="ARBA00023295"/>
    </source>
</evidence>
<dbReference type="SUPFAM" id="SSF51445">
    <property type="entry name" value="(Trans)glycosidases"/>
    <property type="match status" value="1"/>
</dbReference>
<protein>
    <submittedName>
        <fullName evidence="5">Mannan endo-1,4-beta-mannosidase</fullName>
    </submittedName>
</protein>
<comment type="caution">
    <text evidence="5">The sequence shown here is derived from an EMBL/GenBank/DDBJ whole genome shotgun (WGS) entry which is preliminary data.</text>
</comment>
<gene>
    <name evidence="5" type="ORF">BE08_05245</name>
</gene>
<dbReference type="Pfam" id="PF00150">
    <property type="entry name" value="Cellulase"/>
    <property type="match status" value="1"/>
</dbReference>
<keyword evidence="1 3" id="KW-0378">Hydrolase</keyword>
<evidence type="ECO:0000256" key="1">
    <source>
        <dbReference type="ARBA" id="ARBA00022801"/>
    </source>
</evidence>
<sequence length="306" mass="33426">TTGFSVRGRFLHDRCGEKVVLRGVNEMVVWLSSGPDGLPEFEEIAKTGANAVRIVWLTTEPAAGLDTAITNALAHKLIPMVELHDATGKWELLPSLVDYWTRPDVVAVIKEHEQNLLVNIGNEVGDQVDDAAWEAGYKQAITRMREAGITVPLVIDASKWGQNIDQLQAVGPALVAHDPNILLSVHMWWTDGSAAAITRELDESVALDLPLMVGEFAQHAVYQCGQHPFDYKALLEKSAELEVGWLAWSWGAVKNSDCQDDGPFDMTTDGTFAGLTGWGLEVAVTDPNSIQKTSVRPRSIETGSCR</sequence>
<evidence type="ECO:0000259" key="4">
    <source>
        <dbReference type="Pfam" id="PF00150"/>
    </source>
</evidence>
<dbReference type="Proteomes" id="UP000075420">
    <property type="component" value="Unassembled WGS sequence"/>
</dbReference>
<evidence type="ECO:0000313" key="5">
    <source>
        <dbReference type="EMBL" id="KYF53244.1"/>
    </source>
</evidence>
<dbReference type="InterPro" id="IPR001547">
    <property type="entry name" value="Glyco_hydro_5"/>
</dbReference>
<accession>A0A150PC41</accession>
<comment type="similarity">
    <text evidence="3">Belongs to the glycosyl hydrolase 5 (cellulase A) family.</text>
</comment>
<name>A0A150PC41_SORCE</name>
<reference evidence="5 6" key="1">
    <citation type="submission" date="2014-02" db="EMBL/GenBank/DDBJ databases">
        <title>The small core and large imbalanced accessory genome model reveals a collaborative survival strategy of Sorangium cellulosum strains in nature.</title>
        <authorList>
            <person name="Han K."/>
            <person name="Peng R."/>
            <person name="Blom J."/>
            <person name="Li Y.-Z."/>
        </authorList>
    </citation>
    <scope>NUCLEOTIDE SEQUENCE [LARGE SCALE GENOMIC DNA]</scope>
    <source>
        <strain evidence="5 6">So0157-25</strain>
    </source>
</reference>
<organism evidence="5 6">
    <name type="scientific">Sorangium cellulosum</name>
    <name type="common">Polyangium cellulosum</name>
    <dbReference type="NCBI Taxonomy" id="56"/>
    <lineage>
        <taxon>Bacteria</taxon>
        <taxon>Pseudomonadati</taxon>
        <taxon>Myxococcota</taxon>
        <taxon>Polyangia</taxon>
        <taxon>Polyangiales</taxon>
        <taxon>Polyangiaceae</taxon>
        <taxon>Sorangium</taxon>
    </lineage>
</organism>